<name>A0A392V3I4_9FABA</name>
<accession>A0A392V3I4</accession>
<organism evidence="1 2">
    <name type="scientific">Trifolium medium</name>
    <dbReference type="NCBI Taxonomy" id="97028"/>
    <lineage>
        <taxon>Eukaryota</taxon>
        <taxon>Viridiplantae</taxon>
        <taxon>Streptophyta</taxon>
        <taxon>Embryophyta</taxon>
        <taxon>Tracheophyta</taxon>
        <taxon>Spermatophyta</taxon>
        <taxon>Magnoliopsida</taxon>
        <taxon>eudicotyledons</taxon>
        <taxon>Gunneridae</taxon>
        <taxon>Pentapetalae</taxon>
        <taxon>rosids</taxon>
        <taxon>fabids</taxon>
        <taxon>Fabales</taxon>
        <taxon>Fabaceae</taxon>
        <taxon>Papilionoideae</taxon>
        <taxon>50 kb inversion clade</taxon>
        <taxon>NPAAA clade</taxon>
        <taxon>Hologalegina</taxon>
        <taxon>IRL clade</taxon>
        <taxon>Trifolieae</taxon>
        <taxon>Trifolium</taxon>
    </lineage>
</organism>
<dbReference type="AlphaFoldDB" id="A0A392V3I4"/>
<evidence type="ECO:0000313" key="2">
    <source>
        <dbReference type="Proteomes" id="UP000265520"/>
    </source>
</evidence>
<proteinExistence type="predicted"/>
<dbReference type="EMBL" id="LXQA011031940">
    <property type="protein sequence ID" value="MCI81972.1"/>
    <property type="molecule type" value="Genomic_DNA"/>
</dbReference>
<feature type="non-terminal residue" evidence="1">
    <location>
        <position position="44"/>
    </location>
</feature>
<keyword evidence="2" id="KW-1185">Reference proteome</keyword>
<comment type="caution">
    <text evidence="1">The sequence shown here is derived from an EMBL/GenBank/DDBJ whole genome shotgun (WGS) entry which is preliminary data.</text>
</comment>
<reference evidence="1 2" key="1">
    <citation type="journal article" date="2018" name="Front. Plant Sci.">
        <title>Red Clover (Trifolium pratense) and Zigzag Clover (T. medium) - A Picture of Genomic Similarities and Differences.</title>
        <authorList>
            <person name="Dluhosova J."/>
            <person name="Istvanek J."/>
            <person name="Nedelnik J."/>
            <person name="Repkova J."/>
        </authorList>
    </citation>
    <scope>NUCLEOTIDE SEQUENCE [LARGE SCALE GENOMIC DNA]</scope>
    <source>
        <strain evidence="2">cv. 10/8</strain>
        <tissue evidence="1">Leaf</tissue>
    </source>
</reference>
<protein>
    <submittedName>
        <fullName evidence="1">Uncharacterized protein</fullName>
    </submittedName>
</protein>
<dbReference type="Proteomes" id="UP000265520">
    <property type="component" value="Unassembled WGS sequence"/>
</dbReference>
<sequence>MIRLNPRLIRLQFAIVHHASIVLKVAVVPTPPSTTHSGVVCFLR</sequence>
<evidence type="ECO:0000313" key="1">
    <source>
        <dbReference type="EMBL" id="MCI81972.1"/>
    </source>
</evidence>